<proteinExistence type="predicted"/>
<dbReference type="Gene3D" id="3.60.10.10">
    <property type="entry name" value="Endonuclease/exonuclease/phosphatase"/>
    <property type="match status" value="1"/>
</dbReference>
<dbReference type="InterPro" id="IPR036691">
    <property type="entry name" value="Endo/exonu/phosph_ase_sf"/>
</dbReference>
<dbReference type="PANTHER" id="PTHR11200">
    <property type="entry name" value="INOSITOL 5-PHOSPHATASE"/>
    <property type="match status" value="1"/>
</dbReference>
<accession>F0YLK0</accession>
<sequence length="89" mass="9662">DELRRELDDGGSLATFASPPCRFPPTFKVAKKRGFFYLNSRLPSYTDRILYAASDAAEIAPTEYDAAGDVCTSDHKPLRGCFEVALGGG</sequence>
<reference evidence="2 3" key="1">
    <citation type="journal article" date="2011" name="Proc. Natl. Acad. Sci. U.S.A.">
        <title>Niche of harmful alga Aureococcus anophagefferens revealed through ecogenomics.</title>
        <authorList>
            <person name="Gobler C.J."/>
            <person name="Berry D.L."/>
            <person name="Dyhrman S.T."/>
            <person name="Wilhelm S.W."/>
            <person name="Salamov A."/>
            <person name="Lobanov A.V."/>
            <person name="Zhang Y."/>
            <person name="Collier J.L."/>
            <person name="Wurch L.L."/>
            <person name="Kustka A.B."/>
            <person name="Dill B.D."/>
            <person name="Shah M."/>
            <person name="VerBerkmoes N.C."/>
            <person name="Kuo A."/>
            <person name="Terry A."/>
            <person name="Pangilinan J."/>
            <person name="Lindquist E.A."/>
            <person name="Lucas S."/>
            <person name="Paulsen I.T."/>
            <person name="Hattenrath-Lehmann T.K."/>
            <person name="Talmage S.C."/>
            <person name="Walker E.A."/>
            <person name="Koch F."/>
            <person name="Burson A.M."/>
            <person name="Marcoval M.A."/>
            <person name="Tang Y.Z."/>
            <person name="Lecleir G.R."/>
            <person name="Coyne K.J."/>
            <person name="Berg G.M."/>
            <person name="Bertrand E.M."/>
            <person name="Saito M.A."/>
            <person name="Gladyshev V.N."/>
            <person name="Grigoriev I.V."/>
        </authorList>
    </citation>
    <scope>NUCLEOTIDE SEQUENCE [LARGE SCALE GENOMIC DNA]</scope>
    <source>
        <strain evidence="3">CCMP 1984</strain>
    </source>
</reference>
<dbReference type="GeneID" id="20218646"/>
<organism evidence="3">
    <name type="scientific">Aureococcus anophagefferens</name>
    <name type="common">Harmful bloom alga</name>
    <dbReference type="NCBI Taxonomy" id="44056"/>
    <lineage>
        <taxon>Eukaryota</taxon>
        <taxon>Sar</taxon>
        <taxon>Stramenopiles</taxon>
        <taxon>Ochrophyta</taxon>
        <taxon>Pelagophyceae</taxon>
        <taxon>Pelagomonadales</taxon>
        <taxon>Pelagomonadaceae</taxon>
        <taxon>Aureococcus</taxon>
    </lineage>
</organism>
<dbReference type="Proteomes" id="UP000002729">
    <property type="component" value="Unassembled WGS sequence"/>
</dbReference>
<feature type="domain" description="Inositol polyphosphate-related phosphatase" evidence="1">
    <location>
        <begin position="1"/>
        <end position="79"/>
    </location>
</feature>
<dbReference type="KEGG" id="aaf:AURANDRAFT_16352"/>
<evidence type="ECO:0000259" key="1">
    <source>
        <dbReference type="Pfam" id="PF22669"/>
    </source>
</evidence>
<keyword evidence="3" id="KW-1185">Reference proteome</keyword>
<dbReference type="GO" id="GO:0046856">
    <property type="term" value="P:phosphatidylinositol dephosphorylation"/>
    <property type="evidence" value="ECO:0007669"/>
    <property type="project" value="InterPro"/>
</dbReference>
<dbReference type="EMBL" id="GL833157">
    <property type="protein sequence ID" value="EGB04027.1"/>
    <property type="molecule type" value="Genomic_DNA"/>
</dbReference>
<dbReference type="GO" id="GO:0004439">
    <property type="term" value="F:phosphatidylinositol-4,5-bisphosphate 5-phosphatase activity"/>
    <property type="evidence" value="ECO:0007669"/>
    <property type="project" value="TreeGrafter"/>
</dbReference>
<dbReference type="Pfam" id="PF22669">
    <property type="entry name" value="Exo_endo_phos2"/>
    <property type="match status" value="1"/>
</dbReference>
<evidence type="ECO:0000313" key="3">
    <source>
        <dbReference type="Proteomes" id="UP000002729"/>
    </source>
</evidence>
<dbReference type="OrthoDB" id="62798at2759"/>
<dbReference type="InterPro" id="IPR000300">
    <property type="entry name" value="IPPc"/>
</dbReference>
<evidence type="ECO:0000313" key="2">
    <source>
        <dbReference type="EMBL" id="EGB04027.1"/>
    </source>
</evidence>
<protein>
    <recommendedName>
        <fullName evidence="1">Inositol polyphosphate-related phosphatase domain-containing protein</fullName>
    </recommendedName>
</protein>
<feature type="non-terminal residue" evidence="2">
    <location>
        <position position="1"/>
    </location>
</feature>
<dbReference type="PANTHER" id="PTHR11200:SF275">
    <property type="entry name" value="LD06095P"/>
    <property type="match status" value="1"/>
</dbReference>
<dbReference type="SUPFAM" id="SSF56219">
    <property type="entry name" value="DNase I-like"/>
    <property type="match status" value="1"/>
</dbReference>
<name>F0YLK0_AURAN</name>
<dbReference type="RefSeq" id="XP_009041304.1">
    <property type="nucleotide sequence ID" value="XM_009043056.1"/>
</dbReference>
<gene>
    <name evidence="2" type="ORF">AURANDRAFT_16352</name>
</gene>
<feature type="non-terminal residue" evidence="2">
    <location>
        <position position="89"/>
    </location>
</feature>
<dbReference type="AlphaFoldDB" id="F0YLK0"/>
<dbReference type="InParanoid" id="F0YLK0"/>
<dbReference type="InterPro" id="IPR046985">
    <property type="entry name" value="IP5"/>
</dbReference>